<protein>
    <submittedName>
        <fullName evidence="1">Uncharacterized protein</fullName>
    </submittedName>
</protein>
<organism evidence="1 2">
    <name type="scientific">Diplodia seriata</name>
    <dbReference type="NCBI Taxonomy" id="420778"/>
    <lineage>
        <taxon>Eukaryota</taxon>
        <taxon>Fungi</taxon>
        <taxon>Dikarya</taxon>
        <taxon>Ascomycota</taxon>
        <taxon>Pezizomycotina</taxon>
        <taxon>Dothideomycetes</taxon>
        <taxon>Dothideomycetes incertae sedis</taxon>
        <taxon>Botryosphaeriales</taxon>
        <taxon>Botryosphaeriaceae</taxon>
        <taxon>Diplodia</taxon>
    </lineage>
</organism>
<dbReference type="EMBL" id="LAQI01000077">
    <property type="protein sequence ID" value="KKY22418.1"/>
    <property type="molecule type" value="Genomic_DNA"/>
</dbReference>
<sequence>MVYKASNPEFKELRELDENLEVEWEKIENVYEMNDKFFEKMDKMEKKLLRRLEERWLKVGAENHQSKEEITRLKEEITHLIEEKTVHLLKPRGIVIFGDEPTFTPQMPRDHFTTDKPKSDDHSAHHKAIAGLQKYTIWLNPTAEFQEPVVEARNAMEQWAEVEDEFEIFAQKHLLLSEPPKRTVSKYKALLAEAKAKISFKPDTWRWKAPPLLDVSLNPAKTE</sequence>
<dbReference type="Proteomes" id="UP000034182">
    <property type="component" value="Unassembled WGS sequence"/>
</dbReference>
<evidence type="ECO:0000313" key="2">
    <source>
        <dbReference type="Proteomes" id="UP000034182"/>
    </source>
</evidence>
<evidence type="ECO:0000313" key="1">
    <source>
        <dbReference type="EMBL" id="KKY22418.1"/>
    </source>
</evidence>
<reference evidence="1 2" key="2">
    <citation type="submission" date="2015-05" db="EMBL/GenBank/DDBJ databases">
        <title>Distinctive expansion of gene families associated with plant cell wall degradation and secondary metabolism in the genomes of grapevine trunk pathogens.</title>
        <authorList>
            <person name="Lawrence D.P."/>
            <person name="Travadon R."/>
            <person name="Rolshausen P.E."/>
            <person name="Baumgartner K."/>
        </authorList>
    </citation>
    <scope>NUCLEOTIDE SEQUENCE [LARGE SCALE GENOMIC DNA]</scope>
    <source>
        <strain evidence="1">DS831</strain>
    </source>
</reference>
<gene>
    <name evidence="1" type="ORF">UCDDS831_g03583</name>
</gene>
<dbReference type="AlphaFoldDB" id="A0A0G2GFM9"/>
<comment type="caution">
    <text evidence="1">The sequence shown here is derived from an EMBL/GenBank/DDBJ whole genome shotgun (WGS) entry which is preliminary data.</text>
</comment>
<proteinExistence type="predicted"/>
<reference evidence="1 2" key="1">
    <citation type="submission" date="2015-03" db="EMBL/GenBank/DDBJ databases">
        <authorList>
            <person name="Morales-Cruz A."/>
            <person name="Amrine K.C."/>
            <person name="Cantu D."/>
        </authorList>
    </citation>
    <scope>NUCLEOTIDE SEQUENCE [LARGE SCALE GENOMIC DNA]</scope>
    <source>
        <strain evidence="1">DS831</strain>
    </source>
</reference>
<accession>A0A0G2GFM9</accession>
<name>A0A0G2GFM9_9PEZI</name>